<gene>
    <name evidence="1" type="ORF">RG540_CH09770</name>
</gene>
<protein>
    <submittedName>
        <fullName evidence="1">Uncharacterized protein</fullName>
    </submittedName>
</protein>
<dbReference type="KEGG" id="ngg:RG540_CH09770"/>
<dbReference type="RefSeq" id="WP_038585205.1">
    <property type="nucleotide sequence ID" value="NZ_HG938353.1"/>
</dbReference>
<evidence type="ECO:0000313" key="2">
    <source>
        <dbReference type="Proteomes" id="UP000028181"/>
    </source>
</evidence>
<proteinExistence type="predicted"/>
<dbReference type="Proteomes" id="UP000028181">
    <property type="component" value="Chromosome I"/>
</dbReference>
<dbReference type="Pfam" id="PF20131">
    <property type="entry name" value="MC3"/>
    <property type="match status" value="1"/>
</dbReference>
<dbReference type="AlphaFoldDB" id="A0A068SPZ4"/>
<dbReference type="HOGENOM" id="CLU_136780_0_0_5"/>
<evidence type="ECO:0000313" key="1">
    <source>
        <dbReference type="EMBL" id="CDN47165.1"/>
    </source>
</evidence>
<name>A0A068SPZ4_NEOGA</name>
<sequence>MKQWVNRPIEIRNLFNPAFCGLVLHRAIASFQEKDARGIPFSLSLLILPLSLQQGSREILQTGSRSYLLKVIAEHPELLVGFSDRCADVLPFTFEGLGLLMHVGALTVTTEGFLVPGDSRVVKSVNGSEESKACQRVAAYLGKQFALIGDRGTIYTTLGIRP</sequence>
<reference evidence="2" key="1">
    <citation type="journal article" date="2014" name="BMC Genomics">
        <title>Genome sequencing of two Neorhizobium galegae strains reveals a noeT gene responsible for the unusual acetylation of the nodulation factors.</title>
        <authorList>
            <person name="Osterman J."/>
            <person name="Marsh J."/>
            <person name="Laine P.K."/>
            <person name="Zeng Z."/>
            <person name="Alatalo E."/>
            <person name="Sullivan J.T."/>
            <person name="Young J.P."/>
            <person name="Thomas-Oates J."/>
            <person name="Paulin L."/>
            <person name="Lindstrom K."/>
        </authorList>
    </citation>
    <scope>NUCLEOTIDE SEQUENCE [LARGE SCALE GENOMIC DNA]</scope>
    <source>
        <strain evidence="2">HAMBI 540</strain>
    </source>
</reference>
<dbReference type="eggNOG" id="ENOG50333AQ">
    <property type="taxonomic scope" value="Bacteria"/>
</dbReference>
<organism evidence="1 2">
    <name type="scientific">Neorhizobium galegae bv. orientalis str. HAMBI 540</name>
    <dbReference type="NCBI Taxonomy" id="1028800"/>
    <lineage>
        <taxon>Bacteria</taxon>
        <taxon>Pseudomonadati</taxon>
        <taxon>Pseudomonadota</taxon>
        <taxon>Alphaproteobacteria</taxon>
        <taxon>Hyphomicrobiales</taxon>
        <taxon>Rhizobiaceae</taxon>
        <taxon>Rhizobium/Agrobacterium group</taxon>
        <taxon>Neorhizobium</taxon>
    </lineage>
</organism>
<dbReference type="EMBL" id="HG938353">
    <property type="protein sequence ID" value="CDN47165.1"/>
    <property type="molecule type" value="Genomic_DNA"/>
</dbReference>
<dbReference type="OrthoDB" id="7059377at2"/>
<dbReference type="GeneID" id="24256862"/>
<dbReference type="InterPro" id="IPR045390">
    <property type="entry name" value="ABC-3C_MC3"/>
</dbReference>
<keyword evidence="2" id="KW-1185">Reference proteome</keyword>
<accession>A0A068SPZ4</accession>